<dbReference type="AlphaFoldDB" id="A0AAQ2USH8"/>
<dbReference type="InterPro" id="IPR001173">
    <property type="entry name" value="Glyco_trans_2-like"/>
</dbReference>
<dbReference type="Gene3D" id="3.90.550.10">
    <property type="entry name" value="Spore Coat Polysaccharide Biosynthesis Protein SpsA, Chain A"/>
    <property type="match status" value="1"/>
</dbReference>
<evidence type="ECO:0000313" key="2">
    <source>
        <dbReference type="EMBL" id="VDB98856.1"/>
    </source>
</evidence>
<dbReference type="SUPFAM" id="SSF53448">
    <property type="entry name" value="Nucleotide-diphospho-sugar transferases"/>
    <property type="match status" value="1"/>
</dbReference>
<dbReference type="EMBL" id="LR031358">
    <property type="protein sequence ID" value="VDB98856.1"/>
    <property type="molecule type" value="Genomic_DNA"/>
</dbReference>
<feature type="domain" description="Glycosyltransferase 2-like" evidence="1">
    <location>
        <begin position="7"/>
        <end position="131"/>
    </location>
</feature>
<dbReference type="EC" id="2.4.-.-" evidence="2"/>
<protein>
    <submittedName>
        <fullName evidence="2">Glycosyltransferase, group 2 family protein</fullName>
        <ecNumber evidence="2">2.4.-.-</ecNumber>
    </submittedName>
</protein>
<keyword evidence="2" id="KW-0328">Glycosyltransferase</keyword>
<evidence type="ECO:0000313" key="3">
    <source>
        <dbReference type="Proteomes" id="UP000294726"/>
    </source>
</evidence>
<accession>A0AAQ2USH8</accession>
<dbReference type="PANTHER" id="PTHR22916">
    <property type="entry name" value="GLYCOSYLTRANSFERASE"/>
    <property type="match status" value="1"/>
</dbReference>
<reference evidence="2 3" key="1">
    <citation type="submission" date="2018-08" db="EMBL/GenBank/DDBJ databases">
        <authorList>
            <person name="Lorentzen P. G. S. M."/>
        </authorList>
    </citation>
    <scope>NUCLEOTIDE SEQUENCE [LARGE SCALE GENOMIC DNA]</scope>
    <source>
        <strain evidence="2 3">CRBO_1381</strain>
    </source>
</reference>
<dbReference type="RefSeq" id="WP_186414076.1">
    <property type="nucleotide sequence ID" value="NZ_ULFW01000001.1"/>
</dbReference>
<keyword evidence="2" id="KW-0808">Transferase</keyword>
<dbReference type="Pfam" id="PF00535">
    <property type="entry name" value="Glycos_transf_2"/>
    <property type="match status" value="1"/>
</dbReference>
<organism evidence="2 3">
    <name type="scientific">Oenococcus oeni</name>
    <name type="common">Leuconostoc oenos</name>
    <dbReference type="NCBI Taxonomy" id="1247"/>
    <lineage>
        <taxon>Bacteria</taxon>
        <taxon>Bacillati</taxon>
        <taxon>Bacillota</taxon>
        <taxon>Bacilli</taxon>
        <taxon>Lactobacillales</taxon>
        <taxon>Lactobacillaceae</taxon>
        <taxon>Oenococcus</taxon>
    </lineage>
</organism>
<dbReference type="Proteomes" id="UP000294726">
    <property type="component" value="Chromosome"/>
</dbReference>
<evidence type="ECO:0000259" key="1">
    <source>
        <dbReference type="Pfam" id="PF00535"/>
    </source>
</evidence>
<name>A0AAQ2USH8_OENOE</name>
<gene>
    <name evidence="2" type="ORF">OENI_1543</name>
</gene>
<dbReference type="GO" id="GO:0016758">
    <property type="term" value="F:hexosyltransferase activity"/>
    <property type="evidence" value="ECO:0007669"/>
    <property type="project" value="UniProtKB-ARBA"/>
</dbReference>
<proteinExistence type="predicted"/>
<dbReference type="InterPro" id="IPR029044">
    <property type="entry name" value="Nucleotide-diphossugar_trans"/>
</dbReference>
<dbReference type="PANTHER" id="PTHR22916:SF3">
    <property type="entry name" value="UDP-GLCNAC:BETAGAL BETA-1,3-N-ACETYLGLUCOSAMINYLTRANSFERASE-LIKE PROTEIN 1"/>
    <property type="match status" value="1"/>
</dbReference>
<sequence length="253" mass="30159">MKNGLVSVIMPNYNTGDYVYESVLSVLDQTYKNIELIIVDDKSSDNSINILRGIASKDNRVKLVFLKNNGGAANARNVAIKKSNGQYISFIDSDDLWSPRKLEKQIDYMNENNYTFVATYYDYIDFEGESLDRIIKGRLRRNYWQLLKDCPGNSTVIYNANKLGKNYVPLIRRRNDYLMWLQVIKKAHYLNIFPEILVHYRIRPDSLSRKKRELVQYHWKIYREYEHLNYFVSIYLTSYYIFRGVFRKIFNRT</sequence>
<dbReference type="CDD" id="cd00761">
    <property type="entry name" value="Glyco_tranf_GTA_type"/>
    <property type="match status" value="1"/>
</dbReference>